<protein>
    <submittedName>
        <fullName evidence="4">Regulatory subunit B of protein phosphatase PP2A</fullName>
    </submittedName>
</protein>
<dbReference type="PRINTS" id="PR00600">
    <property type="entry name" value="PP2APR55"/>
</dbReference>
<accession>A0A098VMB8</accession>
<keyword evidence="5" id="KW-1185">Reference proteome</keyword>
<dbReference type="GeneID" id="25260900"/>
<comment type="caution">
    <text evidence="4">The sequence shown here is derived from an EMBL/GenBank/DDBJ whole genome shotgun (WGS) entry which is preliminary data.</text>
</comment>
<dbReference type="GO" id="GO:0019888">
    <property type="term" value="F:protein phosphatase regulator activity"/>
    <property type="evidence" value="ECO:0007669"/>
    <property type="project" value="InterPro"/>
</dbReference>
<sequence>MLWRKIRVHRQWFNLDHNYPLADIISALEFDETGAYLATGDRGGRAVIFKDTPTGYAFFAEFQSHEPEFDYLRSVEIDEQINRIKWCKQSTNTIIKLWKISNRRSARSTASSSSSCTAADRFVPVHQNSYKGSHLFHINSISPNIDGLTFLSADDLKITLWQLENPKAFISMVDLRPQPMDDIQQVITTAIFHPQYTYQFLYATSRVTLNKWKHDEDRHDPLNVDRNQPILFGDLFSTISDAKFSPCGRYVLARDFHSLQLWDTHKLNRPVVDIPIPPDVSTRKQVQNKLLDWYATEAIFEDKFECGFDGTSRYIHTGAYNNMNFIFDLEGNLVSSIFSDKSIFEQKKAAQAASPPEKAFSFSKKVVTSVWNPKGNSIASAAANNLFIFRTI</sequence>
<dbReference type="Proteomes" id="UP000029725">
    <property type="component" value="Unassembled WGS sequence"/>
</dbReference>
<dbReference type="PANTHER" id="PTHR11871">
    <property type="entry name" value="PROTEIN PHOSPHATASE PP2A REGULATORY SUBUNIT B"/>
    <property type="match status" value="1"/>
</dbReference>
<dbReference type="RefSeq" id="XP_013236650.1">
    <property type="nucleotide sequence ID" value="XM_013381196.1"/>
</dbReference>
<evidence type="ECO:0000313" key="4">
    <source>
        <dbReference type="EMBL" id="KGG50208.1"/>
    </source>
</evidence>
<organism evidence="4 5">
    <name type="scientific">Mitosporidium daphniae</name>
    <dbReference type="NCBI Taxonomy" id="1485682"/>
    <lineage>
        <taxon>Eukaryota</taxon>
        <taxon>Fungi</taxon>
        <taxon>Fungi incertae sedis</taxon>
        <taxon>Microsporidia</taxon>
        <taxon>Mitosporidium</taxon>
    </lineage>
</organism>
<dbReference type="InterPro" id="IPR036322">
    <property type="entry name" value="WD40_repeat_dom_sf"/>
</dbReference>
<reference evidence="4 5" key="1">
    <citation type="submission" date="2014-04" db="EMBL/GenBank/DDBJ databases">
        <title>A new species of microsporidia sheds light on the evolution of extreme parasitism.</title>
        <authorList>
            <person name="Haag K.L."/>
            <person name="James T.Y."/>
            <person name="Larsson R."/>
            <person name="Schaer T.M."/>
            <person name="Refardt D."/>
            <person name="Pombert J.-F."/>
            <person name="Ebert D."/>
        </authorList>
    </citation>
    <scope>NUCLEOTIDE SEQUENCE [LARGE SCALE GENOMIC DNA]</scope>
    <source>
        <strain evidence="4 5">UGP3</strain>
        <tissue evidence="4">Spores</tissue>
    </source>
</reference>
<dbReference type="Gene3D" id="2.130.10.10">
    <property type="entry name" value="YVTN repeat-like/Quinoprotein amine dehydrogenase"/>
    <property type="match status" value="1"/>
</dbReference>
<dbReference type="EMBL" id="JMKJ01000593">
    <property type="protein sequence ID" value="KGG50184.1"/>
    <property type="molecule type" value="Genomic_DNA"/>
</dbReference>
<dbReference type="InterPro" id="IPR015943">
    <property type="entry name" value="WD40/YVTN_repeat-like_dom_sf"/>
</dbReference>
<dbReference type="VEuPathDB" id="MicrosporidiaDB:DI09_80p20"/>
<keyword evidence="2" id="KW-0677">Repeat</keyword>
<keyword evidence="1" id="KW-0853">WD repeat</keyword>
<dbReference type="RefSeq" id="XP_013236627.1">
    <property type="nucleotide sequence ID" value="XM_013381173.1"/>
</dbReference>
<dbReference type="SUPFAM" id="SSF50978">
    <property type="entry name" value="WD40 repeat-like"/>
    <property type="match status" value="1"/>
</dbReference>
<name>A0A098VMB8_9MICR</name>
<evidence type="ECO:0000256" key="2">
    <source>
        <dbReference type="ARBA" id="ARBA00022737"/>
    </source>
</evidence>
<dbReference type="OrthoDB" id="6274823at2759"/>
<dbReference type="GeneID" id="25260926"/>
<dbReference type="GO" id="GO:0000159">
    <property type="term" value="C:protein phosphatase type 2A complex"/>
    <property type="evidence" value="ECO:0007669"/>
    <property type="project" value="InterPro"/>
</dbReference>
<dbReference type="VEuPathDB" id="MicrosporidiaDB:DI09_82p30"/>
<dbReference type="InterPro" id="IPR000009">
    <property type="entry name" value="PP2A_PR55"/>
</dbReference>
<evidence type="ECO:0000313" key="5">
    <source>
        <dbReference type="Proteomes" id="UP000029725"/>
    </source>
</evidence>
<evidence type="ECO:0000256" key="1">
    <source>
        <dbReference type="ARBA" id="ARBA00022574"/>
    </source>
</evidence>
<dbReference type="EMBL" id="JMKJ01000591">
    <property type="protein sequence ID" value="KGG50208.1"/>
    <property type="molecule type" value="Genomic_DNA"/>
</dbReference>
<evidence type="ECO:0000313" key="3">
    <source>
        <dbReference type="EMBL" id="KGG50184.1"/>
    </source>
</evidence>
<dbReference type="HOGENOM" id="CLU_021713_3_3_1"/>
<dbReference type="AlphaFoldDB" id="A0A098VMB8"/>
<gene>
    <name evidence="4" type="ORF">DI09_80p20</name>
    <name evidence="3" type="ORF">DI09_82p30</name>
</gene>
<dbReference type="PIRSF" id="PIRSF037309">
    <property type="entry name" value="PP2A_PR55"/>
    <property type="match status" value="1"/>
</dbReference>
<proteinExistence type="predicted"/>